<dbReference type="PANTHER" id="PTHR31142">
    <property type="entry name" value="TOBAMOVIRUS MULTIPLICATION PROTEIN 1-LIKE ISOFORM X1"/>
    <property type="match status" value="1"/>
</dbReference>
<dbReference type="Proteomes" id="UP000504607">
    <property type="component" value="Chromosome 16"/>
</dbReference>
<dbReference type="PANTHER" id="PTHR31142:SF3">
    <property type="entry name" value="THH1_TOM1_TOM3 DOMAIN-CONTAINING PROTEIN"/>
    <property type="match status" value="1"/>
</dbReference>
<evidence type="ECO:0000259" key="7">
    <source>
        <dbReference type="Pfam" id="PF06454"/>
    </source>
</evidence>
<feature type="transmembrane region" description="Helical" evidence="6">
    <location>
        <begin position="34"/>
        <end position="58"/>
    </location>
</feature>
<keyword evidence="8" id="KW-1185">Reference proteome</keyword>
<reference evidence="9" key="1">
    <citation type="submission" date="2025-08" db="UniProtKB">
        <authorList>
            <consortium name="RefSeq"/>
        </authorList>
    </citation>
    <scope>IDENTIFICATION</scope>
</reference>
<evidence type="ECO:0000313" key="8">
    <source>
        <dbReference type="Proteomes" id="UP000504607"/>
    </source>
</evidence>
<feature type="transmembrane region" description="Helical" evidence="6">
    <location>
        <begin position="254"/>
        <end position="272"/>
    </location>
</feature>
<organism evidence="8 9">
    <name type="scientific">Elaeis guineensis var. tenera</name>
    <name type="common">Oil palm</name>
    <dbReference type="NCBI Taxonomy" id="51953"/>
    <lineage>
        <taxon>Eukaryota</taxon>
        <taxon>Viridiplantae</taxon>
        <taxon>Streptophyta</taxon>
        <taxon>Embryophyta</taxon>
        <taxon>Tracheophyta</taxon>
        <taxon>Spermatophyta</taxon>
        <taxon>Magnoliopsida</taxon>
        <taxon>Liliopsida</taxon>
        <taxon>Arecaceae</taxon>
        <taxon>Arecoideae</taxon>
        <taxon>Cocoseae</taxon>
        <taxon>Elaeidinae</taxon>
        <taxon>Elaeis</taxon>
    </lineage>
</organism>
<dbReference type="InterPro" id="IPR009457">
    <property type="entry name" value="THH1/TOM1/TOM3_dom"/>
</dbReference>
<dbReference type="GO" id="GO:0005774">
    <property type="term" value="C:vacuolar membrane"/>
    <property type="evidence" value="ECO:0007669"/>
    <property type="project" value="UniProtKB-SubCell"/>
</dbReference>
<dbReference type="OrthoDB" id="19798at2759"/>
<proteinExistence type="inferred from homology"/>
<evidence type="ECO:0000256" key="6">
    <source>
        <dbReference type="SAM" id="Phobius"/>
    </source>
</evidence>
<evidence type="ECO:0000256" key="4">
    <source>
        <dbReference type="ARBA" id="ARBA00022989"/>
    </source>
</evidence>
<dbReference type="InterPro" id="IPR040226">
    <property type="entry name" value="THH1/TOM1/TOM3"/>
</dbReference>
<protein>
    <submittedName>
        <fullName evidence="9">Tobamovirus multiplication protein 3 isoform X1</fullName>
    </submittedName>
</protein>
<feature type="transmembrane region" description="Helical" evidence="6">
    <location>
        <begin position="109"/>
        <end position="128"/>
    </location>
</feature>
<sequence>MGSSMDSSVAAYSLKNAWDWWDEVNNSTLWQDRIFQTLAGLFGFVSAVALIQLLRIECRVPEFGWTTQKVFHFLNFLVNGFRSVVFVFRRSVQRLKPEIIQHILLDLPGLAFFTTYALLVLFWAEIYYQALAVSTEGLRLSFYTINAGVYVIQIALWLLIWWKPIQPLVILSKIFFAGVSLSAALGFLLYGGRLFLMLRRFPLESKGRHKKLEEVGYVTAICFSCFLVRCVMMCFNAFDKAADLDVLNHPILNFLYYLLVEILPSSLVLFILRKLPPKRGITRYHSIH</sequence>
<dbReference type="KEGG" id="egu:105058912"/>
<evidence type="ECO:0000313" key="9">
    <source>
        <dbReference type="RefSeq" id="XP_010940287.2"/>
    </source>
</evidence>
<keyword evidence="5 6" id="KW-0472">Membrane</keyword>
<name>A0A6I9SBH5_ELAGV</name>
<dbReference type="Pfam" id="PF06454">
    <property type="entry name" value="THH1_TOM1-3_dom"/>
    <property type="match status" value="1"/>
</dbReference>
<evidence type="ECO:0000256" key="1">
    <source>
        <dbReference type="ARBA" id="ARBA00004128"/>
    </source>
</evidence>
<keyword evidence="3 6" id="KW-0812">Transmembrane</keyword>
<evidence type="ECO:0000256" key="2">
    <source>
        <dbReference type="ARBA" id="ARBA00006779"/>
    </source>
</evidence>
<dbReference type="RefSeq" id="XP_010940287.2">
    <property type="nucleotide sequence ID" value="XM_010941985.3"/>
</dbReference>
<evidence type="ECO:0000256" key="3">
    <source>
        <dbReference type="ARBA" id="ARBA00022692"/>
    </source>
</evidence>
<feature type="transmembrane region" description="Helical" evidence="6">
    <location>
        <begin position="70"/>
        <end position="89"/>
    </location>
</feature>
<keyword evidence="4 6" id="KW-1133">Transmembrane helix</keyword>
<dbReference type="AlphaFoldDB" id="A0A6I9SBH5"/>
<dbReference type="InParanoid" id="A0A6I9SBH5"/>
<gene>
    <name evidence="9" type="primary">LOC105058912</name>
</gene>
<accession>A0A6I9SBH5</accession>
<feature type="transmembrane region" description="Helical" evidence="6">
    <location>
        <begin position="140"/>
        <end position="162"/>
    </location>
</feature>
<feature type="transmembrane region" description="Helical" evidence="6">
    <location>
        <begin position="217"/>
        <end position="238"/>
    </location>
</feature>
<comment type="similarity">
    <text evidence="2">Belongs to the plant tobamovirus multiplication TOM1 protein family.</text>
</comment>
<feature type="transmembrane region" description="Helical" evidence="6">
    <location>
        <begin position="174"/>
        <end position="196"/>
    </location>
</feature>
<comment type="subcellular location">
    <subcellularLocation>
        <location evidence="1">Vacuole membrane</location>
        <topology evidence="1">Multi-pass membrane protein</topology>
    </subcellularLocation>
</comment>
<evidence type="ECO:0000256" key="5">
    <source>
        <dbReference type="ARBA" id="ARBA00023136"/>
    </source>
</evidence>
<feature type="domain" description="THH1/TOM1/TOM3" evidence="7">
    <location>
        <begin position="18"/>
        <end position="288"/>
    </location>
</feature>